<evidence type="ECO:0000313" key="3">
    <source>
        <dbReference type="EMBL" id="KAJ2901992.1"/>
    </source>
</evidence>
<feature type="compositionally biased region" description="Gly residues" evidence="1">
    <location>
        <begin position="253"/>
        <end position="275"/>
    </location>
</feature>
<dbReference type="Proteomes" id="UP001201980">
    <property type="component" value="Unassembled WGS sequence"/>
</dbReference>
<feature type="compositionally biased region" description="Gly residues" evidence="1">
    <location>
        <begin position="214"/>
        <end position="230"/>
    </location>
</feature>
<dbReference type="PANTHER" id="PTHR47843:SF5">
    <property type="entry name" value="BTB_POZ DOMAIN PROTEIN"/>
    <property type="match status" value="1"/>
</dbReference>
<keyword evidence="4" id="KW-1185">Reference proteome</keyword>
<dbReference type="Pfam" id="PF00651">
    <property type="entry name" value="BTB"/>
    <property type="match status" value="1"/>
</dbReference>
<comment type="caution">
    <text evidence="3">The sequence shown here is derived from an EMBL/GenBank/DDBJ whole genome shotgun (WGS) entry which is preliminary data.</text>
</comment>
<dbReference type="CDD" id="cd18186">
    <property type="entry name" value="BTB_POZ_ZBTB_KLHL-like"/>
    <property type="match status" value="1"/>
</dbReference>
<reference evidence="3" key="1">
    <citation type="submission" date="2022-07" db="EMBL/GenBank/DDBJ databases">
        <title>Draft genome sequence of Zalerion maritima ATCC 34329, a (micro)plastics degrading marine fungus.</title>
        <authorList>
            <person name="Paco A."/>
            <person name="Goncalves M.F.M."/>
            <person name="Rocha-Santos T.A.P."/>
            <person name="Alves A."/>
        </authorList>
    </citation>
    <scope>NUCLEOTIDE SEQUENCE</scope>
    <source>
        <strain evidence="3">ATCC 34329</strain>
    </source>
</reference>
<dbReference type="EMBL" id="JAKWBI020000128">
    <property type="protein sequence ID" value="KAJ2901992.1"/>
    <property type="molecule type" value="Genomic_DNA"/>
</dbReference>
<organism evidence="3 4">
    <name type="scientific">Zalerion maritima</name>
    <dbReference type="NCBI Taxonomy" id="339359"/>
    <lineage>
        <taxon>Eukaryota</taxon>
        <taxon>Fungi</taxon>
        <taxon>Dikarya</taxon>
        <taxon>Ascomycota</taxon>
        <taxon>Pezizomycotina</taxon>
        <taxon>Sordariomycetes</taxon>
        <taxon>Lulworthiomycetidae</taxon>
        <taxon>Lulworthiales</taxon>
        <taxon>Lulworthiaceae</taxon>
        <taxon>Zalerion</taxon>
    </lineage>
</organism>
<dbReference type="InterPro" id="IPR011333">
    <property type="entry name" value="SKP1/BTB/POZ_sf"/>
</dbReference>
<feature type="region of interest" description="Disordered" evidence="1">
    <location>
        <begin position="212"/>
        <end position="285"/>
    </location>
</feature>
<dbReference type="AlphaFoldDB" id="A0AAD5WTF7"/>
<dbReference type="PANTHER" id="PTHR47843">
    <property type="entry name" value="BTB DOMAIN-CONTAINING PROTEIN-RELATED"/>
    <property type="match status" value="1"/>
</dbReference>
<feature type="domain" description="BTB" evidence="2">
    <location>
        <begin position="22"/>
        <end position="90"/>
    </location>
</feature>
<dbReference type="InterPro" id="IPR000210">
    <property type="entry name" value="BTB/POZ_dom"/>
</dbReference>
<dbReference type="SUPFAM" id="SSF54695">
    <property type="entry name" value="POZ domain"/>
    <property type="match status" value="1"/>
</dbReference>
<evidence type="ECO:0000259" key="2">
    <source>
        <dbReference type="PROSITE" id="PS50097"/>
    </source>
</evidence>
<dbReference type="Gene3D" id="3.30.710.10">
    <property type="entry name" value="Potassium Channel Kv1.1, Chain A"/>
    <property type="match status" value="1"/>
</dbReference>
<dbReference type="PROSITE" id="PS50097">
    <property type="entry name" value="BTB"/>
    <property type="match status" value="1"/>
</dbReference>
<accession>A0AAD5WTF7</accession>
<protein>
    <recommendedName>
        <fullName evidence="2">BTB domain-containing protein</fullName>
    </recommendedName>
</protein>
<dbReference type="SMART" id="SM00225">
    <property type="entry name" value="BTB"/>
    <property type="match status" value="1"/>
</dbReference>
<proteinExistence type="predicted"/>
<gene>
    <name evidence="3" type="ORF">MKZ38_001133</name>
</gene>
<name>A0AAD5WTF7_9PEZI</name>
<evidence type="ECO:0000313" key="4">
    <source>
        <dbReference type="Proteomes" id="UP001201980"/>
    </source>
</evidence>
<evidence type="ECO:0000256" key="1">
    <source>
        <dbReference type="SAM" id="MobiDB-lite"/>
    </source>
</evidence>
<sequence length="285" mass="30821">MPRLGTHQSNKATSLFNDPKFGDCKVICNDGREFYCSKWKLAEQSEFFYKSLSGAWKESNASTIELEEEDSAPIEAMLYYLHTNQYTFPNATAPGIKEHVSIFATADFYCVDSLKSKAREFFEQQFPRQAVGEMWFEVVEQVYTTTFCREGGLGEIVIKTALQRMGQLTEYEGKTGTGEKGEKGDKWLELCLRYPDVLRDLFKKLRAGVPTGTGANGVGGGGGGDVGGEQGSVPISGMGGTAWGGPNDHFGGRRLGGGSRLGGQGNTLGGGGGGPRQVMDDSDDD</sequence>